<gene>
    <name evidence="1" type="ORF">F8M41_020989</name>
</gene>
<protein>
    <submittedName>
        <fullName evidence="1">Uncharacterized protein</fullName>
    </submittedName>
</protein>
<sequence length="150" mass="17638">MIWNFDKILDNYRIKSQEVRVQLEENINHEKIEKNSLRDLKCSVYDINTPHPKLPNKINKDCINFNLRFSTGTPNKGRLTDFLWVDREYITELSYIMGKYINGIEIKTNSGRSTGWQGSQSGRKERIVPGFFSNWFSSWQGLYGTFSENM</sequence>
<dbReference type="AlphaFoldDB" id="A0A8H4B5H3"/>
<dbReference type="InterPro" id="IPR036404">
    <property type="entry name" value="Jacalin-like_lectin_dom_sf"/>
</dbReference>
<name>A0A8H4B5H3_GIGMA</name>
<dbReference type="OrthoDB" id="74460at2759"/>
<dbReference type="Gene3D" id="2.100.10.30">
    <property type="entry name" value="Jacalin-like lectin domain"/>
    <property type="match status" value="1"/>
</dbReference>
<dbReference type="Proteomes" id="UP000439903">
    <property type="component" value="Unassembled WGS sequence"/>
</dbReference>
<evidence type="ECO:0000313" key="2">
    <source>
        <dbReference type="Proteomes" id="UP000439903"/>
    </source>
</evidence>
<comment type="caution">
    <text evidence="1">The sequence shown here is derived from an EMBL/GenBank/DDBJ whole genome shotgun (WGS) entry which is preliminary data.</text>
</comment>
<evidence type="ECO:0000313" key="1">
    <source>
        <dbReference type="EMBL" id="KAF0561653.1"/>
    </source>
</evidence>
<dbReference type="SUPFAM" id="SSF51101">
    <property type="entry name" value="Mannose-binding lectins"/>
    <property type="match status" value="1"/>
</dbReference>
<reference evidence="1 2" key="1">
    <citation type="journal article" date="2019" name="Environ. Microbiol.">
        <title>At the nexus of three kingdoms: the genome of the mycorrhizal fungus Gigaspora margarita provides insights into plant, endobacterial and fungal interactions.</title>
        <authorList>
            <person name="Venice F."/>
            <person name="Ghignone S."/>
            <person name="Salvioli di Fossalunga A."/>
            <person name="Amselem J."/>
            <person name="Novero M."/>
            <person name="Xianan X."/>
            <person name="Sedzielewska Toro K."/>
            <person name="Morin E."/>
            <person name="Lipzen A."/>
            <person name="Grigoriev I.V."/>
            <person name="Henrissat B."/>
            <person name="Martin F.M."/>
            <person name="Bonfante P."/>
        </authorList>
    </citation>
    <scope>NUCLEOTIDE SEQUENCE [LARGE SCALE GENOMIC DNA]</scope>
    <source>
        <strain evidence="1 2">BEG34</strain>
    </source>
</reference>
<accession>A0A8H4B5H3</accession>
<dbReference type="EMBL" id="WTPW01000007">
    <property type="protein sequence ID" value="KAF0561653.1"/>
    <property type="molecule type" value="Genomic_DNA"/>
</dbReference>
<proteinExistence type="predicted"/>
<organism evidence="1 2">
    <name type="scientific">Gigaspora margarita</name>
    <dbReference type="NCBI Taxonomy" id="4874"/>
    <lineage>
        <taxon>Eukaryota</taxon>
        <taxon>Fungi</taxon>
        <taxon>Fungi incertae sedis</taxon>
        <taxon>Mucoromycota</taxon>
        <taxon>Glomeromycotina</taxon>
        <taxon>Glomeromycetes</taxon>
        <taxon>Diversisporales</taxon>
        <taxon>Gigasporaceae</taxon>
        <taxon>Gigaspora</taxon>
    </lineage>
</organism>
<keyword evidence="2" id="KW-1185">Reference proteome</keyword>